<feature type="non-terminal residue" evidence="2">
    <location>
        <position position="152"/>
    </location>
</feature>
<feature type="region of interest" description="Disordered" evidence="1">
    <location>
        <begin position="78"/>
        <end position="102"/>
    </location>
</feature>
<organism evidence="2 3">
    <name type="scientific">Iphiclides podalirius</name>
    <name type="common">scarce swallowtail</name>
    <dbReference type="NCBI Taxonomy" id="110791"/>
    <lineage>
        <taxon>Eukaryota</taxon>
        <taxon>Metazoa</taxon>
        <taxon>Ecdysozoa</taxon>
        <taxon>Arthropoda</taxon>
        <taxon>Hexapoda</taxon>
        <taxon>Insecta</taxon>
        <taxon>Pterygota</taxon>
        <taxon>Neoptera</taxon>
        <taxon>Endopterygota</taxon>
        <taxon>Lepidoptera</taxon>
        <taxon>Glossata</taxon>
        <taxon>Ditrysia</taxon>
        <taxon>Papilionoidea</taxon>
        <taxon>Papilionidae</taxon>
        <taxon>Papilioninae</taxon>
        <taxon>Iphiclides</taxon>
    </lineage>
</organism>
<keyword evidence="3" id="KW-1185">Reference proteome</keyword>
<dbReference type="EMBL" id="OW152828">
    <property type="protein sequence ID" value="CAH2044720.1"/>
    <property type="molecule type" value="Genomic_DNA"/>
</dbReference>
<reference evidence="2" key="1">
    <citation type="submission" date="2022-03" db="EMBL/GenBank/DDBJ databases">
        <authorList>
            <person name="Martin H S."/>
        </authorList>
    </citation>
    <scope>NUCLEOTIDE SEQUENCE</scope>
</reference>
<dbReference type="Proteomes" id="UP000837857">
    <property type="component" value="Chromosome 16"/>
</dbReference>
<proteinExistence type="predicted"/>
<accession>A0ABN8I280</accession>
<name>A0ABN8I280_9NEOP</name>
<evidence type="ECO:0000256" key="1">
    <source>
        <dbReference type="SAM" id="MobiDB-lite"/>
    </source>
</evidence>
<feature type="compositionally biased region" description="Gly residues" evidence="1">
    <location>
        <begin position="88"/>
        <end position="97"/>
    </location>
</feature>
<gene>
    <name evidence="2" type="ORF">IPOD504_LOCUS4755</name>
</gene>
<sequence>MACYDVVDARRQESFCNASDPGERIAARYREPLDFGDAFDTKALSGLQRCLEPLVCLSGRKTVGNRKRSSFFLAAHHTSSPNETCEGSEGGGGGARSGGYQARMRARRVGRADPGRYQRYKRSHLTASLARIAALQRYHSASPAALALSPCR</sequence>
<protein>
    <submittedName>
        <fullName evidence="2">Uncharacterized protein</fullName>
    </submittedName>
</protein>
<evidence type="ECO:0000313" key="2">
    <source>
        <dbReference type="EMBL" id="CAH2044720.1"/>
    </source>
</evidence>
<evidence type="ECO:0000313" key="3">
    <source>
        <dbReference type="Proteomes" id="UP000837857"/>
    </source>
</evidence>